<dbReference type="PANTHER" id="PTHR46239">
    <property type="entry name" value="DNA REPAIR PROTEIN RAD51 HOMOLOG 3 RAD51C"/>
    <property type="match status" value="1"/>
</dbReference>
<name>A0A0H2S5Y8_9AGAM</name>
<evidence type="ECO:0000256" key="7">
    <source>
        <dbReference type="SAM" id="MobiDB-lite"/>
    </source>
</evidence>
<protein>
    <recommendedName>
        <fullName evidence="10">DNA recombination and repair protein Rad51-like C-terminal domain-containing protein</fullName>
    </recommendedName>
</protein>
<evidence type="ECO:0000313" key="9">
    <source>
        <dbReference type="Proteomes" id="UP000053477"/>
    </source>
</evidence>
<keyword evidence="4" id="KW-0067">ATP-binding</keyword>
<sequence length="348" mass="37560">MLPKKIYFLSIPSSTIAALKSGGFETVDDFEGLDADQLSEEINIPSFLCEQILKEVRTPAVALPSAAQSASVSSLDLLEATKTIFSTCPPADLLLREENALNVYLSPAQERPSTSTPSAGLRRGSILELSGPPGSPKERIVLECLRNFVSADEKVLFLDALNMTTPFILSEALKDIPRASSNVKYFKCNTLAHLMIFLRTLDNAVATEKARLLVLNTISLLFQAENLSISARSALLEEVKEILARACASSHLTVIVVSQLSTKLVDANGLPAGFESATSAVLVPQLGDTCLPRSRTFRMIIIPESPTTGRIRLLATPKVSAESLKSSIVESPYELRSIDGRVCTPDGQ</sequence>
<dbReference type="Proteomes" id="UP000053477">
    <property type="component" value="Unassembled WGS sequence"/>
</dbReference>
<dbReference type="SUPFAM" id="SSF52540">
    <property type="entry name" value="P-loop containing nucleoside triphosphate hydrolases"/>
    <property type="match status" value="1"/>
</dbReference>
<evidence type="ECO:0000256" key="2">
    <source>
        <dbReference type="ARBA" id="ARBA00022741"/>
    </source>
</evidence>
<dbReference type="Gene3D" id="3.40.50.300">
    <property type="entry name" value="P-loop containing nucleotide triphosphate hydrolases"/>
    <property type="match status" value="1"/>
</dbReference>
<proteinExistence type="predicted"/>
<dbReference type="OrthoDB" id="5957327at2759"/>
<dbReference type="GO" id="GO:0005657">
    <property type="term" value="C:replication fork"/>
    <property type="evidence" value="ECO:0007669"/>
    <property type="project" value="TreeGrafter"/>
</dbReference>
<organism evidence="8 9">
    <name type="scientific">Schizopora paradoxa</name>
    <dbReference type="NCBI Taxonomy" id="27342"/>
    <lineage>
        <taxon>Eukaryota</taxon>
        <taxon>Fungi</taxon>
        <taxon>Dikarya</taxon>
        <taxon>Basidiomycota</taxon>
        <taxon>Agaricomycotina</taxon>
        <taxon>Agaricomycetes</taxon>
        <taxon>Hymenochaetales</taxon>
        <taxon>Schizoporaceae</taxon>
        <taxon>Schizopora</taxon>
    </lineage>
</organism>
<dbReference type="EMBL" id="KQ085887">
    <property type="protein sequence ID" value="KLO19384.1"/>
    <property type="molecule type" value="Genomic_DNA"/>
</dbReference>
<evidence type="ECO:0008006" key="10">
    <source>
        <dbReference type="Google" id="ProtNLM"/>
    </source>
</evidence>
<dbReference type="InParanoid" id="A0A0H2S5Y8"/>
<dbReference type="AlphaFoldDB" id="A0A0H2S5Y8"/>
<evidence type="ECO:0000256" key="1">
    <source>
        <dbReference type="ARBA" id="ARBA00004123"/>
    </source>
</evidence>
<dbReference type="GO" id="GO:0008821">
    <property type="term" value="F:crossover junction DNA endonuclease activity"/>
    <property type="evidence" value="ECO:0007669"/>
    <property type="project" value="TreeGrafter"/>
</dbReference>
<evidence type="ECO:0000256" key="4">
    <source>
        <dbReference type="ARBA" id="ARBA00022840"/>
    </source>
</evidence>
<evidence type="ECO:0000313" key="8">
    <source>
        <dbReference type="EMBL" id="KLO19384.1"/>
    </source>
</evidence>
<dbReference type="GO" id="GO:0000707">
    <property type="term" value="P:meiotic DNA recombinase assembly"/>
    <property type="evidence" value="ECO:0007669"/>
    <property type="project" value="TreeGrafter"/>
</dbReference>
<evidence type="ECO:0000256" key="3">
    <source>
        <dbReference type="ARBA" id="ARBA00022763"/>
    </source>
</evidence>
<dbReference type="GO" id="GO:0000400">
    <property type="term" value="F:four-way junction DNA binding"/>
    <property type="evidence" value="ECO:0007669"/>
    <property type="project" value="TreeGrafter"/>
</dbReference>
<gene>
    <name evidence="8" type="ORF">SCHPADRAFT_898953</name>
</gene>
<dbReference type="GO" id="GO:0033065">
    <property type="term" value="C:Rad51C-XRCC3 complex"/>
    <property type="evidence" value="ECO:0007669"/>
    <property type="project" value="TreeGrafter"/>
</dbReference>
<dbReference type="GO" id="GO:0005524">
    <property type="term" value="F:ATP binding"/>
    <property type="evidence" value="ECO:0007669"/>
    <property type="project" value="UniProtKB-KW"/>
</dbReference>
<dbReference type="PANTHER" id="PTHR46239:SF1">
    <property type="entry name" value="DNA REPAIR PROTEIN RAD51 HOMOLOG 3"/>
    <property type="match status" value="1"/>
</dbReference>
<dbReference type="GO" id="GO:0033063">
    <property type="term" value="C:Rad51B-Rad51C-Rad51D-XRCC2 complex"/>
    <property type="evidence" value="ECO:0007669"/>
    <property type="project" value="TreeGrafter"/>
</dbReference>
<dbReference type="InterPro" id="IPR027417">
    <property type="entry name" value="P-loop_NTPase"/>
</dbReference>
<keyword evidence="6" id="KW-0539">Nucleus</keyword>
<evidence type="ECO:0000256" key="5">
    <source>
        <dbReference type="ARBA" id="ARBA00023204"/>
    </source>
</evidence>
<keyword evidence="9" id="KW-1185">Reference proteome</keyword>
<comment type="subcellular location">
    <subcellularLocation>
        <location evidence="1">Nucleus</location>
    </subcellularLocation>
</comment>
<dbReference type="GO" id="GO:0007131">
    <property type="term" value="P:reciprocal meiotic recombination"/>
    <property type="evidence" value="ECO:0007669"/>
    <property type="project" value="TreeGrafter"/>
</dbReference>
<feature type="region of interest" description="Disordered" evidence="7">
    <location>
        <begin position="107"/>
        <end position="132"/>
    </location>
</feature>
<accession>A0A0H2S5Y8</accession>
<keyword evidence="5" id="KW-0234">DNA repair</keyword>
<evidence type="ECO:0000256" key="6">
    <source>
        <dbReference type="ARBA" id="ARBA00023242"/>
    </source>
</evidence>
<keyword evidence="2" id="KW-0547">Nucleotide-binding</keyword>
<dbReference type="InterPro" id="IPR052093">
    <property type="entry name" value="HR_Repair_Mediator"/>
</dbReference>
<keyword evidence="3" id="KW-0227">DNA damage</keyword>
<reference evidence="8 9" key="1">
    <citation type="submission" date="2015-04" db="EMBL/GenBank/DDBJ databases">
        <title>Complete genome sequence of Schizopora paradoxa KUC8140, a cosmopolitan wood degrader in East Asia.</title>
        <authorList>
            <consortium name="DOE Joint Genome Institute"/>
            <person name="Min B."/>
            <person name="Park H."/>
            <person name="Jang Y."/>
            <person name="Kim J.-J."/>
            <person name="Kim K.H."/>
            <person name="Pangilinan J."/>
            <person name="Lipzen A."/>
            <person name="Riley R."/>
            <person name="Grigoriev I.V."/>
            <person name="Spatafora J.W."/>
            <person name="Choi I.-G."/>
        </authorList>
    </citation>
    <scope>NUCLEOTIDE SEQUENCE [LARGE SCALE GENOMIC DNA]</scope>
    <source>
        <strain evidence="8 9">KUC8140</strain>
    </source>
</reference>
<dbReference type="STRING" id="27342.A0A0H2S5Y8"/>